<dbReference type="GO" id="GO:0009535">
    <property type="term" value="C:chloroplast thylakoid membrane"/>
    <property type="evidence" value="ECO:0007669"/>
    <property type="project" value="UniProtKB-SubCell"/>
</dbReference>
<comment type="subcellular location">
    <subcellularLocation>
        <location evidence="1">Plastid</location>
        <location evidence="1">Chloroplast thylakoid membrane</location>
    </subcellularLocation>
</comment>
<accession>A0AAE1W6W8</accession>
<dbReference type="InterPro" id="IPR002683">
    <property type="entry name" value="PsbP_C"/>
</dbReference>
<dbReference type="EMBL" id="JACGWL010000014">
    <property type="protein sequence ID" value="KAK4387837.1"/>
    <property type="molecule type" value="Genomic_DNA"/>
</dbReference>
<dbReference type="AlphaFoldDB" id="A0AAE1W6W8"/>
<dbReference type="PANTHER" id="PTHR31407">
    <property type="match status" value="1"/>
</dbReference>
<dbReference type="PANTHER" id="PTHR31407:SF17">
    <property type="entry name" value="PSBP DOMAIN-CONTAINING PROTEIN 3, CHLOROPLASTIC"/>
    <property type="match status" value="1"/>
</dbReference>
<evidence type="ECO:0000313" key="5">
    <source>
        <dbReference type="Proteomes" id="UP001289374"/>
    </source>
</evidence>
<feature type="transmembrane region" description="Helical" evidence="2">
    <location>
        <begin position="269"/>
        <end position="290"/>
    </location>
</feature>
<dbReference type="GO" id="GO:0009654">
    <property type="term" value="C:photosystem II oxygen evolving complex"/>
    <property type="evidence" value="ECO:0007669"/>
    <property type="project" value="InterPro"/>
</dbReference>
<name>A0AAE1W6W8_9LAMI</name>
<evidence type="ECO:0000313" key="4">
    <source>
        <dbReference type="EMBL" id="KAK4387837.1"/>
    </source>
</evidence>
<dbReference type="GO" id="GO:0019898">
    <property type="term" value="C:extrinsic component of membrane"/>
    <property type="evidence" value="ECO:0007669"/>
    <property type="project" value="InterPro"/>
</dbReference>
<dbReference type="InterPro" id="IPR016123">
    <property type="entry name" value="Mog1/PsbP_a/b/a-sand"/>
</dbReference>
<dbReference type="SUPFAM" id="SSF55724">
    <property type="entry name" value="Mog1p/PsbP-like"/>
    <property type="match status" value="1"/>
</dbReference>
<comment type="caution">
    <text evidence="4">The sequence shown here is derived from an EMBL/GenBank/DDBJ whole genome shotgun (WGS) entry which is preliminary data.</text>
</comment>
<organism evidence="4 5">
    <name type="scientific">Sesamum angolense</name>
    <dbReference type="NCBI Taxonomy" id="2727404"/>
    <lineage>
        <taxon>Eukaryota</taxon>
        <taxon>Viridiplantae</taxon>
        <taxon>Streptophyta</taxon>
        <taxon>Embryophyta</taxon>
        <taxon>Tracheophyta</taxon>
        <taxon>Spermatophyta</taxon>
        <taxon>Magnoliopsida</taxon>
        <taxon>eudicotyledons</taxon>
        <taxon>Gunneridae</taxon>
        <taxon>Pentapetalae</taxon>
        <taxon>asterids</taxon>
        <taxon>lamiids</taxon>
        <taxon>Lamiales</taxon>
        <taxon>Pedaliaceae</taxon>
        <taxon>Sesamum</taxon>
    </lineage>
</organism>
<dbReference type="Pfam" id="PF01789">
    <property type="entry name" value="PsbP"/>
    <property type="match status" value="1"/>
</dbReference>
<gene>
    <name evidence="4" type="ORF">Sango_2390300</name>
</gene>
<evidence type="ECO:0000259" key="3">
    <source>
        <dbReference type="Pfam" id="PF01789"/>
    </source>
</evidence>
<keyword evidence="2" id="KW-0812">Transmembrane</keyword>
<reference evidence="4" key="1">
    <citation type="submission" date="2020-06" db="EMBL/GenBank/DDBJ databases">
        <authorList>
            <person name="Li T."/>
            <person name="Hu X."/>
            <person name="Zhang T."/>
            <person name="Song X."/>
            <person name="Zhang H."/>
            <person name="Dai N."/>
            <person name="Sheng W."/>
            <person name="Hou X."/>
            <person name="Wei L."/>
        </authorList>
    </citation>
    <scope>NUCLEOTIDE SEQUENCE</scope>
    <source>
        <strain evidence="4">K16</strain>
        <tissue evidence="4">Leaf</tissue>
    </source>
</reference>
<keyword evidence="2" id="KW-1133">Transmembrane helix</keyword>
<feature type="domain" description="PsbP C-terminal" evidence="3">
    <location>
        <begin position="94"/>
        <end position="246"/>
    </location>
</feature>
<sequence>MAPISLNSHSLLSHLSFSLSPSPQQRGLWRNKNSSIICCKNNGADQQKPRQCVSAGEQCGTGRRELMFQAVSTAFAFPAVTSVALAAENDSSGDFRVYTDEANKFKITIPQDWQVGTGEGDGVRALIAFYPPDASSSNVSIAITALGADFTRLESFGKVDAFAENLVGGLDRSWQRPPGVAAKLIDSKAANGLYYIEYTLKNPGESRRHLFSVLGIANNGTYNRLYTLTGQFVDEEEEKFGSKVQKGVSPQLLPSIGQILFKEQHAAKVYTAIFLFVKADILILVFSVLLEADAVTWRRSKGSTL</sequence>
<keyword evidence="2" id="KW-0472">Membrane</keyword>
<reference evidence="4" key="2">
    <citation type="journal article" date="2024" name="Plant">
        <title>Genomic evolution and insights into agronomic trait innovations of Sesamum species.</title>
        <authorList>
            <person name="Miao H."/>
            <person name="Wang L."/>
            <person name="Qu L."/>
            <person name="Liu H."/>
            <person name="Sun Y."/>
            <person name="Le M."/>
            <person name="Wang Q."/>
            <person name="Wei S."/>
            <person name="Zheng Y."/>
            <person name="Lin W."/>
            <person name="Duan Y."/>
            <person name="Cao H."/>
            <person name="Xiong S."/>
            <person name="Wang X."/>
            <person name="Wei L."/>
            <person name="Li C."/>
            <person name="Ma Q."/>
            <person name="Ju M."/>
            <person name="Zhao R."/>
            <person name="Li G."/>
            <person name="Mu C."/>
            <person name="Tian Q."/>
            <person name="Mei H."/>
            <person name="Zhang T."/>
            <person name="Gao T."/>
            <person name="Zhang H."/>
        </authorList>
    </citation>
    <scope>NUCLEOTIDE SEQUENCE</scope>
    <source>
        <strain evidence="4">K16</strain>
    </source>
</reference>
<dbReference type="Proteomes" id="UP001289374">
    <property type="component" value="Unassembled WGS sequence"/>
</dbReference>
<proteinExistence type="predicted"/>
<dbReference type="Gene3D" id="3.40.1000.10">
    <property type="entry name" value="Mog1/PsbP, alpha/beta/alpha sandwich"/>
    <property type="match status" value="1"/>
</dbReference>
<keyword evidence="5" id="KW-1185">Reference proteome</keyword>
<evidence type="ECO:0000256" key="1">
    <source>
        <dbReference type="ARBA" id="ARBA00004334"/>
    </source>
</evidence>
<dbReference type="GO" id="GO:0015979">
    <property type="term" value="P:photosynthesis"/>
    <property type="evidence" value="ECO:0007669"/>
    <property type="project" value="InterPro"/>
</dbReference>
<dbReference type="GO" id="GO:0005509">
    <property type="term" value="F:calcium ion binding"/>
    <property type="evidence" value="ECO:0007669"/>
    <property type="project" value="InterPro"/>
</dbReference>
<protein>
    <submittedName>
        <fullName evidence="4">PsbP domain-containing protein 3, chloroplastic</fullName>
    </submittedName>
</protein>
<evidence type="ECO:0000256" key="2">
    <source>
        <dbReference type="SAM" id="Phobius"/>
    </source>
</evidence>